<dbReference type="PANTHER" id="PTHR43591:SF24">
    <property type="entry name" value="2-METHOXY-6-POLYPRENYL-1,4-BENZOQUINOL METHYLASE, MITOCHONDRIAL"/>
    <property type="match status" value="1"/>
</dbReference>
<organism evidence="2 3">
    <name type="scientific">Dyella soli</name>
    <dbReference type="NCBI Taxonomy" id="522319"/>
    <lineage>
        <taxon>Bacteria</taxon>
        <taxon>Pseudomonadati</taxon>
        <taxon>Pseudomonadota</taxon>
        <taxon>Gammaproteobacteria</taxon>
        <taxon>Lysobacterales</taxon>
        <taxon>Rhodanobacteraceae</taxon>
        <taxon>Dyella</taxon>
    </lineage>
</organism>
<evidence type="ECO:0000313" key="2">
    <source>
        <dbReference type="EMBL" id="TCI11129.1"/>
    </source>
</evidence>
<dbReference type="AlphaFoldDB" id="A0A4R0YQ84"/>
<protein>
    <submittedName>
        <fullName evidence="2">Class I SAM-dependent methyltransferase</fullName>
    </submittedName>
</protein>
<accession>A0A4R0YQ84</accession>
<dbReference type="PANTHER" id="PTHR43591">
    <property type="entry name" value="METHYLTRANSFERASE"/>
    <property type="match status" value="1"/>
</dbReference>
<sequence>MDYQEKDDIATHRQEYDRMLAAIGFKSGAQAFESALDVGGGGAMHSAFLTRIAKRVICTDFIDQNARYGGEFIKLLREKFERNDEPFNARSLEFHAGDAMNLVYKNAAFDLVVSFNALEHIPDPSRAVAEIIRVLKPGGLAYLTFDPIWSCDTGSHFFHRVPTPWEHLLVPQDEYALRMREAGSNDEEVGDFLHAMNKVRLDTFRRIFKTGLSQVKVLSYQEWQGVADESHLRHPNFGAARALGYSEEDLMVRGICVVLRRENAQASAMVATTEPGRQPFIRRILGRR</sequence>
<name>A0A4R0YQ84_9GAMM</name>
<feature type="domain" description="Methyltransferase type 11" evidence="1">
    <location>
        <begin position="36"/>
        <end position="142"/>
    </location>
</feature>
<dbReference type="RefSeq" id="WP_131409825.1">
    <property type="nucleotide sequence ID" value="NZ_SJTG01000002.1"/>
</dbReference>
<dbReference type="Proteomes" id="UP000291822">
    <property type="component" value="Unassembled WGS sequence"/>
</dbReference>
<dbReference type="InterPro" id="IPR029063">
    <property type="entry name" value="SAM-dependent_MTases_sf"/>
</dbReference>
<keyword evidence="2" id="KW-0489">Methyltransferase</keyword>
<evidence type="ECO:0000259" key="1">
    <source>
        <dbReference type="Pfam" id="PF08241"/>
    </source>
</evidence>
<keyword evidence="2" id="KW-0808">Transferase</keyword>
<dbReference type="GO" id="GO:0008425">
    <property type="term" value="F:2-methoxy-6-polyprenyl-1,4-benzoquinol methyltransferase activity"/>
    <property type="evidence" value="ECO:0007669"/>
    <property type="project" value="TreeGrafter"/>
</dbReference>
<dbReference type="Gene3D" id="3.40.50.150">
    <property type="entry name" value="Vaccinia Virus protein VP39"/>
    <property type="match status" value="1"/>
</dbReference>
<comment type="caution">
    <text evidence="2">The sequence shown here is derived from an EMBL/GenBank/DDBJ whole genome shotgun (WGS) entry which is preliminary data.</text>
</comment>
<dbReference type="EMBL" id="SJTG01000002">
    <property type="protein sequence ID" value="TCI11129.1"/>
    <property type="molecule type" value="Genomic_DNA"/>
</dbReference>
<evidence type="ECO:0000313" key="3">
    <source>
        <dbReference type="Proteomes" id="UP000291822"/>
    </source>
</evidence>
<proteinExistence type="predicted"/>
<reference evidence="2 3" key="1">
    <citation type="submission" date="2019-02" db="EMBL/GenBank/DDBJ databases">
        <title>Dyella amyloliquefaciens sp. nov., isolated from forest soil.</title>
        <authorList>
            <person name="Gao Z.-H."/>
            <person name="Qiu L.-H."/>
        </authorList>
    </citation>
    <scope>NUCLEOTIDE SEQUENCE [LARGE SCALE GENOMIC DNA]</scope>
    <source>
        <strain evidence="2 3">KACC 12747</strain>
    </source>
</reference>
<dbReference type="Pfam" id="PF08241">
    <property type="entry name" value="Methyltransf_11"/>
    <property type="match status" value="1"/>
</dbReference>
<dbReference type="CDD" id="cd02440">
    <property type="entry name" value="AdoMet_MTases"/>
    <property type="match status" value="1"/>
</dbReference>
<dbReference type="GO" id="GO:0032259">
    <property type="term" value="P:methylation"/>
    <property type="evidence" value="ECO:0007669"/>
    <property type="project" value="UniProtKB-KW"/>
</dbReference>
<keyword evidence="3" id="KW-1185">Reference proteome</keyword>
<dbReference type="SUPFAM" id="SSF53335">
    <property type="entry name" value="S-adenosyl-L-methionine-dependent methyltransferases"/>
    <property type="match status" value="1"/>
</dbReference>
<gene>
    <name evidence="2" type="ORF">EZM97_20165</name>
</gene>
<dbReference type="GO" id="GO:0008757">
    <property type="term" value="F:S-adenosylmethionine-dependent methyltransferase activity"/>
    <property type="evidence" value="ECO:0007669"/>
    <property type="project" value="InterPro"/>
</dbReference>
<dbReference type="InterPro" id="IPR013216">
    <property type="entry name" value="Methyltransf_11"/>
</dbReference>